<dbReference type="STRING" id="1073325.SAMN05444483_101127"/>
<evidence type="ECO:0000313" key="2">
    <source>
        <dbReference type="Proteomes" id="UP000183945"/>
    </source>
</evidence>
<dbReference type="EMBL" id="FQVT01000001">
    <property type="protein sequence ID" value="SHF44350.1"/>
    <property type="molecule type" value="Genomic_DNA"/>
</dbReference>
<dbReference type="Proteomes" id="UP000183945">
    <property type="component" value="Unassembled WGS sequence"/>
</dbReference>
<protein>
    <submittedName>
        <fullName evidence="1">Uncharacterized protein</fullName>
    </submittedName>
</protein>
<accession>A0A1M5BPP3</accession>
<proteinExistence type="predicted"/>
<name>A0A1M5BPP3_SALEC</name>
<dbReference type="AlphaFoldDB" id="A0A1M5BPP3"/>
<sequence length="54" mass="6387">MDLNSYIKIIILIIIRLVSAIDTSGKYSFEKLDKNFRILIFKCIFNEFLKTKSQ</sequence>
<organism evidence="1 2">
    <name type="scientific">Salegentibacter echinorum</name>
    <dbReference type="NCBI Taxonomy" id="1073325"/>
    <lineage>
        <taxon>Bacteria</taxon>
        <taxon>Pseudomonadati</taxon>
        <taxon>Bacteroidota</taxon>
        <taxon>Flavobacteriia</taxon>
        <taxon>Flavobacteriales</taxon>
        <taxon>Flavobacteriaceae</taxon>
        <taxon>Salegentibacter</taxon>
    </lineage>
</organism>
<reference evidence="2" key="1">
    <citation type="submission" date="2016-11" db="EMBL/GenBank/DDBJ databases">
        <authorList>
            <person name="Varghese N."/>
            <person name="Submissions S."/>
        </authorList>
    </citation>
    <scope>NUCLEOTIDE SEQUENCE [LARGE SCALE GENOMIC DNA]</scope>
    <source>
        <strain evidence="2">DSM 24579</strain>
    </source>
</reference>
<evidence type="ECO:0000313" key="1">
    <source>
        <dbReference type="EMBL" id="SHF44350.1"/>
    </source>
</evidence>
<gene>
    <name evidence="1" type="ORF">SAMN05444483_101127</name>
</gene>
<keyword evidence="2" id="KW-1185">Reference proteome</keyword>